<keyword evidence="3" id="KW-1185">Reference proteome</keyword>
<evidence type="ECO:0000259" key="1">
    <source>
        <dbReference type="Pfam" id="PF00005"/>
    </source>
</evidence>
<dbReference type="SUPFAM" id="SSF52540">
    <property type="entry name" value="P-loop containing nucleoside triphosphate hydrolases"/>
    <property type="match status" value="1"/>
</dbReference>
<dbReference type="PANTHER" id="PTHR42855">
    <property type="entry name" value="ABC TRANSPORTER ATP-BINDING SUBUNIT"/>
    <property type="match status" value="1"/>
</dbReference>
<gene>
    <name evidence="2" type="ORF">SAMN05421579_1346</name>
</gene>
<dbReference type="InterPro" id="IPR027417">
    <property type="entry name" value="P-loop_NTPase"/>
</dbReference>
<dbReference type="InterPro" id="IPR051309">
    <property type="entry name" value="ABCF_ATPase"/>
</dbReference>
<dbReference type="STRING" id="53341.SAMN05421579_1346"/>
<feature type="domain" description="ABC transporter" evidence="1">
    <location>
        <begin position="22"/>
        <end position="63"/>
    </location>
</feature>
<accession>A0A1I5D3K6</accession>
<name>A0A1I5D3K6_9GAMM</name>
<organism evidence="2 3">
    <name type="scientific">Xenorhabdus japonica</name>
    <dbReference type="NCBI Taxonomy" id="53341"/>
    <lineage>
        <taxon>Bacteria</taxon>
        <taxon>Pseudomonadati</taxon>
        <taxon>Pseudomonadota</taxon>
        <taxon>Gammaproteobacteria</taxon>
        <taxon>Enterobacterales</taxon>
        <taxon>Morganellaceae</taxon>
        <taxon>Xenorhabdus</taxon>
    </lineage>
</organism>
<sequence length="75" mass="8665">MVRNNTPNIDDITCKQQLIAAGFEYADFNKLVIRLSGGERSRLMFLILKLNKHNFLILDEPTNHLDIFGKMELES</sequence>
<dbReference type="AlphaFoldDB" id="A0A1I5D3K6"/>
<proteinExistence type="predicted"/>
<evidence type="ECO:0000313" key="3">
    <source>
        <dbReference type="Proteomes" id="UP000199011"/>
    </source>
</evidence>
<dbReference type="InterPro" id="IPR003439">
    <property type="entry name" value="ABC_transporter-like_ATP-bd"/>
</dbReference>
<dbReference type="PANTHER" id="PTHR42855:SF2">
    <property type="entry name" value="DRUG RESISTANCE ABC TRANSPORTER,ATP-BINDING PROTEIN"/>
    <property type="match status" value="1"/>
</dbReference>
<dbReference type="Proteomes" id="UP000199011">
    <property type="component" value="Unassembled WGS sequence"/>
</dbReference>
<dbReference type="RefSeq" id="WP_175486123.1">
    <property type="nucleotide sequence ID" value="NZ_CAWRAH010000080.1"/>
</dbReference>
<dbReference type="Gene3D" id="3.40.50.300">
    <property type="entry name" value="P-loop containing nucleotide triphosphate hydrolases"/>
    <property type="match status" value="1"/>
</dbReference>
<dbReference type="GO" id="GO:0005524">
    <property type="term" value="F:ATP binding"/>
    <property type="evidence" value="ECO:0007669"/>
    <property type="project" value="InterPro"/>
</dbReference>
<dbReference type="EMBL" id="FOVO01000034">
    <property type="protein sequence ID" value="SFN93686.1"/>
    <property type="molecule type" value="Genomic_DNA"/>
</dbReference>
<reference evidence="3" key="1">
    <citation type="submission" date="2016-10" db="EMBL/GenBank/DDBJ databases">
        <authorList>
            <person name="Varghese N."/>
            <person name="Submissions S."/>
        </authorList>
    </citation>
    <scope>NUCLEOTIDE SEQUENCE [LARGE SCALE GENOMIC DNA]</scope>
    <source>
        <strain evidence="3">DSM 16522</strain>
    </source>
</reference>
<protein>
    <submittedName>
        <fullName evidence="2">ABC transporter</fullName>
    </submittedName>
</protein>
<dbReference type="GO" id="GO:0016887">
    <property type="term" value="F:ATP hydrolysis activity"/>
    <property type="evidence" value="ECO:0007669"/>
    <property type="project" value="InterPro"/>
</dbReference>
<dbReference type="Pfam" id="PF00005">
    <property type="entry name" value="ABC_tran"/>
    <property type="match status" value="1"/>
</dbReference>
<evidence type="ECO:0000313" key="2">
    <source>
        <dbReference type="EMBL" id="SFN93686.1"/>
    </source>
</evidence>